<dbReference type="Gene3D" id="3.40.50.300">
    <property type="entry name" value="P-loop containing nucleotide triphosphate hydrolases"/>
    <property type="match status" value="2"/>
</dbReference>
<keyword evidence="3" id="KW-0378">Hydrolase</keyword>
<dbReference type="GO" id="GO:0009378">
    <property type="term" value="F:four-way junction helicase activity"/>
    <property type="evidence" value="ECO:0007669"/>
    <property type="project" value="TreeGrafter"/>
</dbReference>
<keyword evidence="7" id="KW-0413">Isomerase</keyword>
<dbReference type="Pfam" id="PF00271">
    <property type="entry name" value="Helicase_C"/>
    <property type="match status" value="1"/>
</dbReference>
<dbReference type="InterPro" id="IPR004589">
    <property type="entry name" value="DNA_helicase_ATP-dep_RecQ"/>
</dbReference>
<evidence type="ECO:0000256" key="5">
    <source>
        <dbReference type="ARBA" id="ARBA00022840"/>
    </source>
</evidence>
<comment type="catalytic activity">
    <reaction evidence="8">
        <text>Couples ATP hydrolysis with the unwinding of duplex DNA by translocating in the 3'-5' direction.</text>
        <dbReference type="EC" id="5.6.2.4"/>
    </reaction>
</comment>
<dbReference type="GO" id="GO:0016787">
    <property type="term" value="F:hydrolase activity"/>
    <property type="evidence" value="ECO:0007669"/>
    <property type="project" value="UniProtKB-KW"/>
</dbReference>
<keyword evidence="5" id="KW-0067">ATP-binding</keyword>
<evidence type="ECO:0000256" key="6">
    <source>
        <dbReference type="ARBA" id="ARBA00023125"/>
    </source>
</evidence>
<organism evidence="12">
    <name type="scientific">Chromera velia CCMP2878</name>
    <dbReference type="NCBI Taxonomy" id="1169474"/>
    <lineage>
        <taxon>Eukaryota</taxon>
        <taxon>Sar</taxon>
        <taxon>Alveolata</taxon>
        <taxon>Colpodellida</taxon>
        <taxon>Chromeraceae</taxon>
        <taxon>Chromera</taxon>
    </lineage>
</organism>
<dbReference type="GO" id="GO:0005737">
    <property type="term" value="C:cytoplasm"/>
    <property type="evidence" value="ECO:0007669"/>
    <property type="project" value="TreeGrafter"/>
</dbReference>
<accession>A0A0G4HH86</accession>
<dbReference type="InterPro" id="IPR027417">
    <property type="entry name" value="P-loop_NTPase"/>
</dbReference>
<dbReference type="InterPro" id="IPR001650">
    <property type="entry name" value="Helicase_C-like"/>
</dbReference>
<feature type="domain" description="Helicase ATP-binding" evidence="10">
    <location>
        <begin position="63"/>
        <end position="238"/>
    </location>
</feature>
<dbReference type="SUPFAM" id="SSF52540">
    <property type="entry name" value="P-loop containing nucleoside triphosphate hydrolases"/>
    <property type="match status" value="1"/>
</dbReference>
<dbReference type="GO" id="GO:0005694">
    <property type="term" value="C:chromosome"/>
    <property type="evidence" value="ECO:0007669"/>
    <property type="project" value="TreeGrafter"/>
</dbReference>
<evidence type="ECO:0000259" key="10">
    <source>
        <dbReference type="PROSITE" id="PS51192"/>
    </source>
</evidence>
<dbReference type="AlphaFoldDB" id="A0A0G4HH86"/>
<dbReference type="SMART" id="SM00487">
    <property type="entry name" value="DEXDc"/>
    <property type="match status" value="1"/>
</dbReference>
<dbReference type="NCBIfam" id="TIGR00614">
    <property type="entry name" value="recQ_fam"/>
    <property type="match status" value="1"/>
</dbReference>
<evidence type="ECO:0000256" key="1">
    <source>
        <dbReference type="ARBA" id="ARBA00005446"/>
    </source>
</evidence>
<dbReference type="GO" id="GO:0043138">
    <property type="term" value="F:3'-5' DNA helicase activity"/>
    <property type="evidence" value="ECO:0007669"/>
    <property type="project" value="UniProtKB-EC"/>
</dbReference>
<keyword evidence="2" id="KW-0547">Nucleotide-binding</keyword>
<dbReference type="GO" id="GO:0000724">
    <property type="term" value="P:double-strand break repair via homologous recombination"/>
    <property type="evidence" value="ECO:0007669"/>
    <property type="project" value="TreeGrafter"/>
</dbReference>
<dbReference type="Pfam" id="PF00270">
    <property type="entry name" value="DEAD"/>
    <property type="match status" value="1"/>
</dbReference>
<gene>
    <name evidence="12" type="ORF">Cvel_27415</name>
</gene>
<dbReference type="GO" id="GO:0005524">
    <property type="term" value="F:ATP binding"/>
    <property type="evidence" value="ECO:0007669"/>
    <property type="project" value="UniProtKB-KW"/>
</dbReference>
<dbReference type="PANTHER" id="PTHR13710">
    <property type="entry name" value="DNA HELICASE RECQ FAMILY MEMBER"/>
    <property type="match status" value="1"/>
</dbReference>
<dbReference type="VEuPathDB" id="CryptoDB:Cvel_27415"/>
<dbReference type="EC" id="5.6.2.4" evidence="9"/>
<dbReference type="PANTHER" id="PTHR13710:SF105">
    <property type="entry name" value="ATP-DEPENDENT DNA HELICASE Q1"/>
    <property type="match status" value="1"/>
</dbReference>
<dbReference type="GO" id="GO:0003677">
    <property type="term" value="F:DNA binding"/>
    <property type="evidence" value="ECO:0007669"/>
    <property type="project" value="UniProtKB-KW"/>
</dbReference>
<protein>
    <recommendedName>
        <fullName evidence="9">DNA 3'-5' helicase</fullName>
        <ecNumber evidence="9">5.6.2.4</ecNumber>
    </recommendedName>
</protein>
<evidence type="ECO:0000256" key="7">
    <source>
        <dbReference type="ARBA" id="ARBA00023235"/>
    </source>
</evidence>
<dbReference type="PROSITE" id="PS51194">
    <property type="entry name" value="HELICASE_CTER"/>
    <property type="match status" value="1"/>
</dbReference>
<dbReference type="PROSITE" id="PS51192">
    <property type="entry name" value="HELICASE_ATP_BIND_1"/>
    <property type="match status" value="1"/>
</dbReference>
<keyword evidence="6" id="KW-0238">DNA-binding</keyword>
<dbReference type="InterPro" id="IPR011545">
    <property type="entry name" value="DEAD/DEAH_box_helicase_dom"/>
</dbReference>
<evidence type="ECO:0000256" key="3">
    <source>
        <dbReference type="ARBA" id="ARBA00022801"/>
    </source>
</evidence>
<dbReference type="CDD" id="cd17920">
    <property type="entry name" value="DEXHc_RecQ"/>
    <property type="match status" value="1"/>
</dbReference>
<reference evidence="12" key="1">
    <citation type="submission" date="2014-11" db="EMBL/GenBank/DDBJ databases">
        <authorList>
            <person name="Otto D Thomas"/>
            <person name="Naeem Raeece"/>
        </authorList>
    </citation>
    <scope>NUCLEOTIDE SEQUENCE</scope>
</reference>
<proteinExistence type="inferred from homology"/>
<sequence>MEESFHLLANKLEAGTYPDQTSFHLGEEGRPWFGDFPWSPQLQETLEGRFGFHSFKGLQLGPINALLSGKDVIANFPTGGGKSLIFQFPAVFREGVALVISPLLSLMEDQKRALLAKGIPAVTLEESTREEEVKRLLDDLKLDSPATRVLYITPERCGSDAALRTVLQSLLRRSKLVVIGLDEAHLIPIWGNDFRPDYKELKMLREWYPAVPMAAVTASATPEIKKEILETLCLDQPVHFSMGTFRPNIFLEVRQKPSGAGQRARLAEEMVGLMNGRTLESKPGIVYCLTRKECEEVAKEMNSRGVKAAFYHGDMKKVDRQRAQEEWLSGAIRVVVATVAFGLGIDNPACSFVFHYALPSTLDR</sequence>
<evidence type="ECO:0000256" key="8">
    <source>
        <dbReference type="ARBA" id="ARBA00034617"/>
    </source>
</evidence>
<evidence type="ECO:0000256" key="2">
    <source>
        <dbReference type="ARBA" id="ARBA00022741"/>
    </source>
</evidence>
<feature type="domain" description="Helicase C-terminal" evidence="11">
    <location>
        <begin position="265"/>
        <end position="364"/>
    </location>
</feature>
<comment type="similarity">
    <text evidence="1">Belongs to the helicase family. RecQ subfamily.</text>
</comment>
<evidence type="ECO:0000256" key="9">
    <source>
        <dbReference type="ARBA" id="ARBA00034808"/>
    </source>
</evidence>
<evidence type="ECO:0000256" key="4">
    <source>
        <dbReference type="ARBA" id="ARBA00022806"/>
    </source>
</evidence>
<dbReference type="EMBL" id="CDMZ01002648">
    <property type="protein sequence ID" value="CEM43271.1"/>
    <property type="molecule type" value="Genomic_DNA"/>
</dbReference>
<name>A0A0G4HH86_9ALVE</name>
<evidence type="ECO:0000313" key="12">
    <source>
        <dbReference type="EMBL" id="CEM43271.1"/>
    </source>
</evidence>
<dbReference type="InterPro" id="IPR014001">
    <property type="entry name" value="Helicase_ATP-bd"/>
</dbReference>
<dbReference type="PhylomeDB" id="A0A0G4HH86"/>
<dbReference type="SMART" id="SM00490">
    <property type="entry name" value="HELICc"/>
    <property type="match status" value="1"/>
</dbReference>
<keyword evidence="4" id="KW-0347">Helicase</keyword>
<evidence type="ECO:0000259" key="11">
    <source>
        <dbReference type="PROSITE" id="PS51194"/>
    </source>
</evidence>